<proteinExistence type="predicted"/>
<evidence type="ECO:0000259" key="1">
    <source>
        <dbReference type="PROSITE" id="PS50011"/>
    </source>
</evidence>
<organism evidence="2 3">
    <name type="scientific">Streblomastix strix</name>
    <dbReference type="NCBI Taxonomy" id="222440"/>
    <lineage>
        <taxon>Eukaryota</taxon>
        <taxon>Metamonada</taxon>
        <taxon>Preaxostyla</taxon>
        <taxon>Oxymonadida</taxon>
        <taxon>Streblomastigidae</taxon>
        <taxon>Streblomastix</taxon>
    </lineage>
</organism>
<dbReference type="InterPro" id="IPR011009">
    <property type="entry name" value="Kinase-like_dom_sf"/>
</dbReference>
<dbReference type="SUPFAM" id="SSF56112">
    <property type="entry name" value="Protein kinase-like (PK-like)"/>
    <property type="match status" value="1"/>
</dbReference>
<dbReference type="Proteomes" id="UP000324800">
    <property type="component" value="Unassembled WGS sequence"/>
</dbReference>
<feature type="domain" description="Protein kinase" evidence="1">
    <location>
        <begin position="1"/>
        <end position="208"/>
    </location>
</feature>
<dbReference type="InterPro" id="IPR000719">
    <property type="entry name" value="Prot_kinase_dom"/>
</dbReference>
<dbReference type="GO" id="GO:0005524">
    <property type="term" value="F:ATP binding"/>
    <property type="evidence" value="ECO:0007669"/>
    <property type="project" value="InterPro"/>
</dbReference>
<gene>
    <name evidence="2" type="ORF">EZS28_014331</name>
</gene>
<evidence type="ECO:0000313" key="3">
    <source>
        <dbReference type="Proteomes" id="UP000324800"/>
    </source>
</evidence>
<dbReference type="GO" id="GO:0005634">
    <property type="term" value="C:nucleus"/>
    <property type="evidence" value="ECO:0007669"/>
    <property type="project" value="TreeGrafter"/>
</dbReference>
<dbReference type="EMBL" id="SNRW01003325">
    <property type="protein sequence ID" value="KAA6390140.1"/>
    <property type="molecule type" value="Genomic_DNA"/>
</dbReference>
<dbReference type="PANTHER" id="PTHR44167">
    <property type="entry name" value="OVARIAN-SPECIFIC SERINE/THREONINE-PROTEIN KINASE LOK-RELATED"/>
    <property type="match status" value="1"/>
</dbReference>
<accession>A0A5J4W5U8</accession>
<protein>
    <recommendedName>
        <fullName evidence="1">Protein kinase domain-containing protein</fullName>
    </recommendedName>
</protein>
<dbReference type="GO" id="GO:0044773">
    <property type="term" value="P:mitotic DNA damage checkpoint signaling"/>
    <property type="evidence" value="ECO:0007669"/>
    <property type="project" value="TreeGrafter"/>
</dbReference>
<dbReference type="PANTHER" id="PTHR44167:SF30">
    <property type="entry name" value="PHOSPHORYLASE KINASE"/>
    <property type="match status" value="1"/>
</dbReference>
<evidence type="ECO:0000313" key="2">
    <source>
        <dbReference type="EMBL" id="KAA6390140.1"/>
    </source>
</evidence>
<sequence length="208" mass="23283">MDLRLFARVYQVLNSDQVIVAAKIIRKTDFDERLMPVALQYARAGTNPYLTKSLESVISMKDIPINSIRIIMKQIFEGINLLHESGFVGNIDASKILLHNPPGSKNIVIKLSNTWLAKSKQEKPQQPSLTRSSSQQFIAPELMATNAKKGGEKTLSKEDEIENGKKVDVWSVGLILYQIVAHGLPDNAKTQQDLQSRLGQNQFIRPDS</sequence>
<name>A0A5J4W5U8_9EUKA</name>
<dbReference type="AlphaFoldDB" id="A0A5J4W5U8"/>
<reference evidence="2 3" key="1">
    <citation type="submission" date="2019-03" db="EMBL/GenBank/DDBJ databases">
        <title>Single cell metagenomics reveals metabolic interactions within the superorganism composed of flagellate Streblomastix strix and complex community of Bacteroidetes bacteria on its surface.</title>
        <authorList>
            <person name="Treitli S.C."/>
            <person name="Kolisko M."/>
            <person name="Husnik F."/>
            <person name="Keeling P."/>
            <person name="Hampl V."/>
        </authorList>
    </citation>
    <scope>NUCLEOTIDE SEQUENCE [LARGE SCALE GENOMIC DNA]</scope>
    <source>
        <strain evidence="2">ST1C</strain>
    </source>
</reference>
<dbReference type="PROSITE" id="PS50011">
    <property type="entry name" value="PROTEIN_KINASE_DOM"/>
    <property type="match status" value="1"/>
</dbReference>
<feature type="non-terminal residue" evidence="2">
    <location>
        <position position="208"/>
    </location>
</feature>
<dbReference type="Gene3D" id="1.10.510.10">
    <property type="entry name" value="Transferase(Phosphotransferase) domain 1"/>
    <property type="match status" value="1"/>
</dbReference>
<dbReference type="SMART" id="SM00220">
    <property type="entry name" value="S_TKc"/>
    <property type="match status" value="1"/>
</dbReference>
<comment type="caution">
    <text evidence="2">The sequence shown here is derived from an EMBL/GenBank/DDBJ whole genome shotgun (WGS) entry which is preliminary data.</text>
</comment>
<dbReference type="GO" id="GO:0004674">
    <property type="term" value="F:protein serine/threonine kinase activity"/>
    <property type="evidence" value="ECO:0007669"/>
    <property type="project" value="TreeGrafter"/>
</dbReference>
<dbReference type="Pfam" id="PF00069">
    <property type="entry name" value="Pkinase"/>
    <property type="match status" value="1"/>
</dbReference>